<sequence>MTQPFSSDAETTVTFELEVHVIVGGEPHVSLPAAFHYHCMDPYAVRLSIGSTSSGTVNWVFALSLLQEGLCRPVGEGDVLVSPRRASHGPVIRTVVRSRFGSAVLDMKAAAVAEFLDRTQELVPPGSEGTYVDIDHVADLLLAIGE</sequence>
<keyword evidence="5" id="KW-0717">Septation</keyword>
<evidence type="ECO:0000256" key="5">
    <source>
        <dbReference type="ARBA" id="ARBA00023210"/>
    </source>
</evidence>
<gene>
    <name evidence="7" type="ORF">FNH09_20255</name>
</gene>
<proteinExistence type="inferred from homology"/>
<dbReference type="EMBL" id="VJZD01000077">
    <property type="protein sequence ID" value="MPY33498.1"/>
    <property type="molecule type" value="Genomic_DNA"/>
</dbReference>
<keyword evidence="8" id="KW-1185">Reference proteome</keyword>
<dbReference type="Proteomes" id="UP000325849">
    <property type="component" value="Unassembled WGS sequence"/>
</dbReference>
<keyword evidence="6" id="KW-0131">Cell cycle</keyword>
<comment type="caution">
    <text evidence="7">The sequence shown here is derived from an EMBL/GenBank/DDBJ whole genome shotgun (WGS) entry which is preliminary data.</text>
</comment>
<dbReference type="Gene3D" id="2.30.31.20">
    <property type="entry name" value="Sporulation-specific cell division protein SsgB"/>
    <property type="match status" value="1"/>
</dbReference>
<reference evidence="7 8" key="1">
    <citation type="submission" date="2019-07" db="EMBL/GenBank/DDBJ databases">
        <title>New species of Amycolatopsis and Streptomyces.</title>
        <authorList>
            <person name="Duangmal K."/>
            <person name="Teo W.F.A."/>
            <person name="Lipun K."/>
        </authorList>
    </citation>
    <scope>NUCLEOTIDE SEQUENCE [LARGE SCALE GENOMIC DNA]</scope>
    <source>
        <strain evidence="7 8">NBRC 109810</strain>
    </source>
</reference>
<organism evidence="7 8">
    <name type="scientific">Streptomyces adustus</name>
    <dbReference type="NCBI Taxonomy" id="1609272"/>
    <lineage>
        <taxon>Bacteria</taxon>
        <taxon>Bacillati</taxon>
        <taxon>Actinomycetota</taxon>
        <taxon>Actinomycetes</taxon>
        <taxon>Kitasatosporales</taxon>
        <taxon>Streptomycetaceae</taxon>
        <taxon>Streptomyces</taxon>
    </lineage>
</organism>
<comment type="similarity">
    <text evidence="2">Belongs to the SsgA family.</text>
</comment>
<keyword evidence="4" id="KW-0749">Sporulation</keyword>
<dbReference type="InterPro" id="IPR006776">
    <property type="entry name" value="SsgB"/>
</dbReference>
<accession>A0A5N8VHE3</accession>
<dbReference type="OrthoDB" id="4222637at2"/>
<evidence type="ECO:0000256" key="1">
    <source>
        <dbReference type="ARBA" id="ARBA00004431"/>
    </source>
</evidence>
<evidence type="ECO:0000256" key="3">
    <source>
        <dbReference type="ARBA" id="ARBA00022618"/>
    </source>
</evidence>
<evidence type="ECO:0000256" key="4">
    <source>
        <dbReference type="ARBA" id="ARBA00022969"/>
    </source>
</evidence>
<evidence type="ECO:0000313" key="8">
    <source>
        <dbReference type="Proteomes" id="UP000325849"/>
    </source>
</evidence>
<name>A0A5N8VHE3_9ACTN</name>
<evidence type="ECO:0000313" key="7">
    <source>
        <dbReference type="EMBL" id="MPY33498.1"/>
    </source>
</evidence>
<dbReference type="InterPro" id="IPR038658">
    <property type="entry name" value="SsgB_sf"/>
</dbReference>
<dbReference type="AlphaFoldDB" id="A0A5N8VHE3"/>
<comment type="subcellular location">
    <subcellularLocation>
        <location evidence="1">Cell septum</location>
    </subcellularLocation>
</comment>
<evidence type="ECO:0000256" key="6">
    <source>
        <dbReference type="ARBA" id="ARBA00023306"/>
    </source>
</evidence>
<keyword evidence="3 7" id="KW-0132">Cell division</keyword>
<protein>
    <submittedName>
        <fullName evidence="7">SsgA family sporulation/cell division regulator</fullName>
    </submittedName>
</protein>
<dbReference type="GO" id="GO:0000917">
    <property type="term" value="P:division septum assembly"/>
    <property type="evidence" value="ECO:0007669"/>
    <property type="project" value="UniProtKB-KW"/>
</dbReference>
<dbReference type="Pfam" id="PF04686">
    <property type="entry name" value="SsgA"/>
    <property type="match status" value="1"/>
</dbReference>
<dbReference type="GO" id="GO:0030428">
    <property type="term" value="C:cell septum"/>
    <property type="evidence" value="ECO:0007669"/>
    <property type="project" value="UniProtKB-SubCell"/>
</dbReference>
<evidence type="ECO:0000256" key="2">
    <source>
        <dbReference type="ARBA" id="ARBA00009323"/>
    </source>
</evidence>
<dbReference type="GO" id="GO:0030435">
    <property type="term" value="P:sporulation resulting in formation of a cellular spore"/>
    <property type="evidence" value="ECO:0007669"/>
    <property type="project" value="UniProtKB-KW"/>
</dbReference>